<dbReference type="GO" id="GO:0006397">
    <property type="term" value="P:mRNA processing"/>
    <property type="evidence" value="ECO:0007669"/>
    <property type="project" value="InterPro"/>
</dbReference>
<feature type="domain" description="THO complex subunitTHOC2 C-terminal" evidence="6">
    <location>
        <begin position="1205"/>
        <end position="1511"/>
    </location>
</feature>
<dbReference type="Proteomes" id="UP000285326">
    <property type="component" value="Unassembled WGS sequence"/>
</dbReference>
<dbReference type="InterPro" id="IPR032302">
    <property type="entry name" value="THOC2_N"/>
</dbReference>
<dbReference type="Pfam" id="PF11732">
    <property type="entry name" value="Thoc2"/>
    <property type="match status" value="1"/>
</dbReference>
<feature type="domain" description="THO complex subunitTHOC2 N-terminal" evidence="7">
    <location>
        <begin position="839"/>
        <end position="915"/>
    </location>
</feature>
<accession>A0A420IHH8</accession>
<evidence type="ECO:0000256" key="2">
    <source>
        <dbReference type="ARBA" id="ARBA00007857"/>
    </source>
</evidence>
<feature type="compositionally biased region" description="Basic and acidic residues" evidence="5">
    <location>
        <begin position="1616"/>
        <end position="1634"/>
    </location>
</feature>
<protein>
    <recommendedName>
        <fullName evidence="3">THO complex subunit 2</fullName>
    </recommendedName>
</protein>
<comment type="subcellular location">
    <subcellularLocation>
        <location evidence="1">Nucleus</location>
    </subcellularLocation>
</comment>
<evidence type="ECO:0000313" key="10">
    <source>
        <dbReference type="Proteomes" id="UP000285326"/>
    </source>
</evidence>
<evidence type="ECO:0000256" key="5">
    <source>
        <dbReference type="SAM" id="MobiDB-lite"/>
    </source>
</evidence>
<feature type="compositionally biased region" description="Polar residues" evidence="5">
    <location>
        <begin position="1589"/>
        <end position="1600"/>
    </location>
</feature>
<feature type="compositionally biased region" description="Pro residues" evidence="5">
    <location>
        <begin position="2067"/>
        <end position="2085"/>
    </location>
</feature>
<dbReference type="Pfam" id="PF11262">
    <property type="entry name" value="Tho2"/>
    <property type="match status" value="1"/>
</dbReference>
<comment type="similarity">
    <text evidence="2">Belongs to the THOC2 family.</text>
</comment>
<feature type="compositionally biased region" description="Polar residues" evidence="5">
    <location>
        <begin position="1847"/>
        <end position="1856"/>
    </location>
</feature>
<evidence type="ECO:0000259" key="7">
    <source>
        <dbReference type="Pfam" id="PF11732"/>
    </source>
</evidence>
<feature type="compositionally biased region" description="Polar residues" evidence="5">
    <location>
        <begin position="2146"/>
        <end position="2173"/>
    </location>
</feature>
<feature type="domain" description="THO complex subunit 2 N-terminal" evidence="8">
    <location>
        <begin position="116"/>
        <end position="837"/>
    </location>
</feature>
<dbReference type="PANTHER" id="PTHR21597:SF0">
    <property type="entry name" value="THO COMPLEX SUBUNIT 2"/>
    <property type="match status" value="1"/>
</dbReference>
<evidence type="ECO:0000313" key="9">
    <source>
        <dbReference type="EMBL" id="RKF74004.1"/>
    </source>
</evidence>
<feature type="region of interest" description="Disordered" evidence="5">
    <location>
        <begin position="2126"/>
        <end position="2350"/>
    </location>
</feature>
<dbReference type="GO" id="GO:0006406">
    <property type="term" value="P:mRNA export from nucleus"/>
    <property type="evidence" value="ECO:0007669"/>
    <property type="project" value="InterPro"/>
</dbReference>
<feature type="region of interest" description="Disordered" evidence="5">
    <location>
        <begin position="1746"/>
        <end position="1774"/>
    </location>
</feature>
<dbReference type="GO" id="GO:0000445">
    <property type="term" value="C:THO complex part of transcription export complex"/>
    <property type="evidence" value="ECO:0007669"/>
    <property type="project" value="TreeGrafter"/>
</dbReference>
<comment type="caution">
    <text evidence="9">The sequence shown here is derived from an EMBL/GenBank/DDBJ whole genome shotgun (WGS) entry which is preliminary data.</text>
</comment>
<feature type="region of interest" description="Disordered" evidence="5">
    <location>
        <begin position="1"/>
        <end position="92"/>
    </location>
</feature>
<feature type="compositionally biased region" description="Basic and acidic residues" evidence="5">
    <location>
        <begin position="2310"/>
        <end position="2344"/>
    </location>
</feature>
<name>A0A420IHH8_9PEZI</name>
<feature type="region of interest" description="Disordered" evidence="5">
    <location>
        <begin position="1569"/>
        <end position="1729"/>
    </location>
</feature>
<keyword evidence="4" id="KW-0539">Nucleus</keyword>
<feature type="compositionally biased region" description="Pro residues" evidence="5">
    <location>
        <begin position="1970"/>
        <end position="1980"/>
    </location>
</feature>
<dbReference type="InterPro" id="IPR021726">
    <property type="entry name" value="THO_THOC2_N"/>
</dbReference>
<reference evidence="9 10" key="1">
    <citation type="journal article" date="2018" name="BMC Genomics">
        <title>Comparative genome analyses reveal sequence features reflecting distinct modes of host-adaptation between dicot and monocot powdery mildew.</title>
        <authorList>
            <person name="Wu Y."/>
            <person name="Ma X."/>
            <person name="Pan Z."/>
            <person name="Kale S.D."/>
            <person name="Song Y."/>
            <person name="King H."/>
            <person name="Zhang Q."/>
            <person name="Presley C."/>
            <person name="Deng X."/>
            <person name="Wei C.I."/>
            <person name="Xiao S."/>
        </authorList>
    </citation>
    <scope>NUCLEOTIDE SEQUENCE [LARGE SCALE GENOMIC DNA]</scope>
    <source>
        <strain evidence="9">UMSG1</strain>
    </source>
</reference>
<feature type="region of interest" description="Disordered" evidence="5">
    <location>
        <begin position="548"/>
        <end position="574"/>
    </location>
</feature>
<evidence type="ECO:0000256" key="1">
    <source>
        <dbReference type="ARBA" id="ARBA00004123"/>
    </source>
</evidence>
<feature type="compositionally biased region" description="Low complexity" evidence="5">
    <location>
        <begin position="1637"/>
        <end position="1649"/>
    </location>
</feature>
<dbReference type="GO" id="GO:0003729">
    <property type="term" value="F:mRNA binding"/>
    <property type="evidence" value="ECO:0007669"/>
    <property type="project" value="TreeGrafter"/>
</dbReference>
<feature type="compositionally biased region" description="Basic and acidic residues" evidence="5">
    <location>
        <begin position="10"/>
        <end position="21"/>
    </location>
</feature>
<gene>
    <name evidence="9" type="ORF">GcM1_241036</name>
</gene>
<proteinExistence type="inferred from homology"/>
<feature type="compositionally biased region" description="Basic and acidic residues" evidence="5">
    <location>
        <begin position="2216"/>
        <end position="2287"/>
    </location>
</feature>
<feature type="compositionally biased region" description="Polar residues" evidence="5">
    <location>
        <begin position="1991"/>
        <end position="2005"/>
    </location>
</feature>
<dbReference type="PANTHER" id="PTHR21597">
    <property type="entry name" value="THO2 PROTEIN"/>
    <property type="match status" value="1"/>
</dbReference>
<evidence type="ECO:0000259" key="8">
    <source>
        <dbReference type="Pfam" id="PF16134"/>
    </source>
</evidence>
<feature type="compositionally biased region" description="Polar residues" evidence="5">
    <location>
        <begin position="1813"/>
        <end position="1822"/>
    </location>
</feature>
<feature type="compositionally biased region" description="Basic and acidic residues" evidence="5">
    <location>
        <begin position="1675"/>
        <end position="1729"/>
    </location>
</feature>
<feature type="compositionally biased region" description="Basic and acidic residues" evidence="5">
    <location>
        <begin position="1824"/>
        <end position="1833"/>
    </location>
</feature>
<feature type="compositionally biased region" description="Polar residues" evidence="5">
    <location>
        <begin position="2026"/>
        <end position="2043"/>
    </location>
</feature>
<feature type="compositionally biased region" description="Polar residues" evidence="5">
    <location>
        <begin position="557"/>
        <end position="566"/>
    </location>
</feature>
<evidence type="ECO:0000256" key="3">
    <source>
        <dbReference type="ARBA" id="ARBA00019596"/>
    </source>
</evidence>
<sequence length="2350" mass="263774">MAPAKRKRGDRQSIDSIEHRPSPHRMQNNNMAPYDIRDGPRRASRGGQGGQIGRGGRRNDARDNPNQLSVKGRATPTGGHISPPQRPSSAIQTPVHADNVLVIPRSENILFEYSFLTDERITKWDYYGRESLIALGIQARRDEDTMDLGCIFQELIEATLDGRLDAEAAGNCVQEILAIENTTRKGTPSHPQIFFLDIFSMICEADDGQRSSTLKALAVATGISTSVMRQELDGKVLQDLGLTRETFGRVGVRQATNLLYRQANYNLLREETEGYAKLVAELFTTSESERPSSEAVEDAFERVKALIGTFDLDVGRALDITLDVFASILIKHYRFFIKLLRVSSWWPRNSEIDNPSNYRQGGLPNWGLPTSAGFMPTEEDEQKSRMYKSKRDAAFWTRARQIGLDAFFELSGTQIVSKETREKILSEKANGKEFDPDQEWIAITGTFPPSGNYVAAQLLGFKLRFYTSDTRDKEDVLPPNLMYLTALLIKIGFISLKDLYPHLWPLDEAMPAVREAKRKELEEKERLNRPGGAMNALMMAGALPDDTLPTRNRETATSKVETTTSVIEDEEKEKLDEPTDQKVLLLVCLLTIGAIPEALFILGRFPWLPDAYPELIELINRILNYSIKDVYEACSPISLKKITCPAKMVPDIDQSGMPKGKLRLSPLPTRKQLRWPFPDKFDTNENLAYRFYWDEWTDNIPVCQSVDDIFTLCGTLLNISGVNIGKDAALLSKLARIGTKSLAEDQSSQNLDRWQDLLKRLLVPSLSLSKANTSLVNEIYDMLRFYPLPVRFSIYAEWFEGQTSRLPAMKTAFVRAKLETQSIMKRISLTNLTQMAKSLAKTGYASPGIVFSIALGQIEAYTNLTEVVVECAKYFTDLGYDVLVWSLLSSLGGKSRNRTNSEFALLPSRWLLALSSFAGKVYRRYGIMNLSPIIQYINDQLYKGNATDLVILKELISQMAGIVPDTDYTDAQLVAMTGGEALRRQTLISLHDKRFESTKTAKRLMRALADTNISGELLVAIAQHRQSAIYKIPDEEAHIKLLATMIDDTQSIMSQYLDLLRCNLSPEDFDKQVPGIPQLLTEFGLEPALAFMIGRESITHQISRIPFTKDNKTLENSAFSQEATPNNSEKNVDTVNKENNSHKSKVLDGDVVMEDVKIDEVQEALAAASPLPEEVTLPTDKIQEILEPVMNSVKKILPEESFRGVAPEFYVTFWISTLSDFSIPSSSYENKVQELLNQVAEIGKDRSDMTRQGMARKEEMKKSLNIAREAVLKEFAKAIYSYPHKKARFLKPKKLWFTSSVKADEMSDFLLEKCIFPRLLLSPSDADYCFRLIKLLHDNGVPHFRTLSLYGRIFRANRLRSLIFSCTIREAEQLGRFLRLVIADLARWHADSSVYEKEAWGPNKNFPGFAKSLDADGKPKALLEHDGTPGFKHVCFGWQKALNTALRDCLDGVEWMHIRNAITILKTVVEVFPAVDFMGNSFIKQLEIIAKREQKVREDLSLTSNATLVQLKKQSKRWVMVQAYGHNLAASTQTNGSGNKPSALTNINSYLNPNAAEFISKSRASSLSLTTPKTISEVEDGEVDDTKTSAHTRPNAQTPTAAEFRPPGTSVPATMETRKSEILDRREQIKRENAAKSSPQSSPSGSLRSEPARTTNVERGSHLLPNRPDAPFPVRDLRDRHPSRHGDRRDSRDLRNQDPRSIERPTRLGDRTRDFSSERRNLESGSREFVRPDRERTRLELSVNRWTESQRENGDRIGNPRAEAGRLSREMPPPRNMAVIQDRAAGNTSDRMQLNTERQELINPERAALISCENDNTRSNTPRRGREDTERASPRPKSPKRSISIPDTNFDQVWNDRSSRAPEAYNNSQRGRKEDNIPPLTGSQDRSGTSERSPFTLSTNLPNFTLPDHGRLNINTRQPIDPNFGRLNTTPPSPDIPSGPRDVWNLRGNRMSNTPQPRHDNRVPVENIRPPTPDRQPPTGPSGRQARRDGSTSQTDTSVASSIPLPTTPLALSPIPSIHPDRLKSLGTSIIQPNPSHQSTPVHTTPPIHPDRLRVLGESSQTLPSPSSQPRPQLPFTPNSGPPSGPKGSQTATSGPGSNGLAAPTGPASAIERAARGPRRQLAGINTMLQSNSDRPAIRGRGKITSGISGSENRFSSTSVLNTSDTPGSQQPKFESVTEAERVDLITGGATPSEDRSRDRSGRRERSGRHSRRGSRSTEREREAKRGIHDEDRGYRERSDRRFGERDSEREARHAARLFGEESIHNGRDRERERAGRRDGRERDPMREQPQIPSSTVDRVRGSENSRSGRSREFRGGEDRRDSRSGRGEEGRKRHSEEGGIDPRKRIRRG</sequence>
<dbReference type="EMBL" id="MCBS01024173">
    <property type="protein sequence ID" value="RKF74004.1"/>
    <property type="molecule type" value="Genomic_DNA"/>
</dbReference>
<feature type="compositionally biased region" description="Basic residues" evidence="5">
    <location>
        <begin position="2206"/>
        <end position="2215"/>
    </location>
</feature>
<feature type="compositionally biased region" description="Basic and acidic residues" evidence="5">
    <location>
        <begin position="2193"/>
        <end position="2205"/>
    </location>
</feature>
<organism evidence="9 10">
    <name type="scientific">Golovinomyces cichoracearum</name>
    <dbReference type="NCBI Taxonomy" id="62708"/>
    <lineage>
        <taxon>Eukaryota</taxon>
        <taxon>Fungi</taxon>
        <taxon>Dikarya</taxon>
        <taxon>Ascomycota</taxon>
        <taxon>Pezizomycotina</taxon>
        <taxon>Leotiomycetes</taxon>
        <taxon>Erysiphales</taxon>
        <taxon>Erysiphaceae</taxon>
        <taxon>Golovinomyces</taxon>
    </lineage>
</organism>
<evidence type="ECO:0000256" key="4">
    <source>
        <dbReference type="ARBA" id="ARBA00023242"/>
    </source>
</evidence>
<dbReference type="Pfam" id="PF16134">
    <property type="entry name" value="THOC2_N"/>
    <property type="match status" value="1"/>
</dbReference>
<dbReference type="InterPro" id="IPR021418">
    <property type="entry name" value="THO_THOC2_C"/>
</dbReference>
<dbReference type="InterPro" id="IPR040007">
    <property type="entry name" value="Tho2"/>
</dbReference>
<evidence type="ECO:0000259" key="6">
    <source>
        <dbReference type="Pfam" id="PF11262"/>
    </source>
</evidence>
<feature type="compositionally biased region" description="Polar residues" evidence="5">
    <location>
        <begin position="1881"/>
        <end position="1903"/>
    </location>
</feature>
<feature type="region of interest" description="Disordered" evidence="5">
    <location>
        <begin position="1798"/>
        <end position="2108"/>
    </location>
</feature>